<reference evidence="2 3" key="1">
    <citation type="journal article" date="2018" name="Evol. Lett.">
        <title>Horizontal gene cluster transfer increased hallucinogenic mushroom diversity.</title>
        <authorList>
            <person name="Reynolds H.T."/>
            <person name="Vijayakumar V."/>
            <person name="Gluck-Thaler E."/>
            <person name="Korotkin H.B."/>
            <person name="Matheny P.B."/>
            <person name="Slot J.C."/>
        </authorList>
    </citation>
    <scope>NUCLEOTIDE SEQUENCE [LARGE SCALE GENOMIC DNA]</scope>
    <source>
        <strain evidence="2 3">2631</strain>
    </source>
</reference>
<keyword evidence="3" id="KW-1185">Reference proteome</keyword>
<dbReference type="Proteomes" id="UP000283269">
    <property type="component" value="Unassembled WGS sequence"/>
</dbReference>
<dbReference type="EMBL" id="NHYD01003382">
    <property type="protein sequence ID" value="PPQ79267.1"/>
    <property type="molecule type" value="Genomic_DNA"/>
</dbReference>
<gene>
    <name evidence="2" type="ORF">CVT25_002738</name>
</gene>
<feature type="compositionally biased region" description="Low complexity" evidence="1">
    <location>
        <begin position="75"/>
        <end position="87"/>
    </location>
</feature>
<organism evidence="2 3">
    <name type="scientific">Psilocybe cyanescens</name>
    <dbReference type="NCBI Taxonomy" id="93625"/>
    <lineage>
        <taxon>Eukaryota</taxon>
        <taxon>Fungi</taxon>
        <taxon>Dikarya</taxon>
        <taxon>Basidiomycota</taxon>
        <taxon>Agaricomycotina</taxon>
        <taxon>Agaricomycetes</taxon>
        <taxon>Agaricomycetidae</taxon>
        <taxon>Agaricales</taxon>
        <taxon>Agaricineae</taxon>
        <taxon>Strophariaceae</taxon>
        <taxon>Psilocybe</taxon>
    </lineage>
</organism>
<name>A0A409WL81_PSICY</name>
<accession>A0A409WL81</accession>
<dbReference type="InParanoid" id="A0A409WL81"/>
<dbReference type="AlphaFoldDB" id="A0A409WL81"/>
<feature type="region of interest" description="Disordered" evidence="1">
    <location>
        <begin position="70"/>
        <end position="99"/>
    </location>
</feature>
<feature type="compositionally biased region" description="Basic and acidic residues" evidence="1">
    <location>
        <begin position="1"/>
        <end position="17"/>
    </location>
</feature>
<protein>
    <submittedName>
        <fullName evidence="2">Uncharacterized protein</fullName>
    </submittedName>
</protein>
<sequence length="99" mass="10269">MKNEGGERGSGDSENGRQGKGGKGGGQREGREAMSVNQNSHGAGTSAELETHTLLRLSVRAGLPVSARAATEWHGGSSSDLSTVGSSCPFKLTPLDRFR</sequence>
<proteinExistence type="predicted"/>
<feature type="region of interest" description="Disordered" evidence="1">
    <location>
        <begin position="1"/>
        <end position="46"/>
    </location>
</feature>
<evidence type="ECO:0000313" key="3">
    <source>
        <dbReference type="Proteomes" id="UP000283269"/>
    </source>
</evidence>
<evidence type="ECO:0000313" key="2">
    <source>
        <dbReference type="EMBL" id="PPQ79267.1"/>
    </source>
</evidence>
<evidence type="ECO:0000256" key="1">
    <source>
        <dbReference type="SAM" id="MobiDB-lite"/>
    </source>
</evidence>
<comment type="caution">
    <text evidence="2">The sequence shown here is derived from an EMBL/GenBank/DDBJ whole genome shotgun (WGS) entry which is preliminary data.</text>
</comment>